<gene>
    <name evidence="1" type="ORF">AYBTSS11_LOCUS23733</name>
</gene>
<dbReference type="Proteomes" id="UP001189624">
    <property type="component" value="Chromosome 8"/>
</dbReference>
<evidence type="ECO:0000313" key="1">
    <source>
        <dbReference type="EMBL" id="CAJ1971730.1"/>
    </source>
</evidence>
<name>A0AA86T009_9FABA</name>
<sequence>MNTEEEVVTRRSILQNTTLSNVESKRKVKCVELNKHRTADPLFWSLGMKCNSSHPHANLDQLGSTPSTLFTAHKQLYKASKPFHTNISSEKPL</sequence>
<dbReference type="EMBL" id="OY731405">
    <property type="protein sequence ID" value="CAJ1971730.1"/>
    <property type="molecule type" value="Genomic_DNA"/>
</dbReference>
<keyword evidence="2" id="KW-1185">Reference proteome</keyword>
<proteinExistence type="predicted"/>
<dbReference type="AlphaFoldDB" id="A0AA86T009"/>
<protein>
    <submittedName>
        <fullName evidence="1">Uncharacterized protein</fullName>
    </submittedName>
</protein>
<organism evidence="1 2">
    <name type="scientific">Sphenostylis stenocarpa</name>
    <dbReference type="NCBI Taxonomy" id="92480"/>
    <lineage>
        <taxon>Eukaryota</taxon>
        <taxon>Viridiplantae</taxon>
        <taxon>Streptophyta</taxon>
        <taxon>Embryophyta</taxon>
        <taxon>Tracheophyta</taxon>
        <taxon>Spermatophyta</taxon>
        <taxon>Magnoliopsida</taxon>
        <taxon>eudicotyledons</taxon>
        <taxon>Gunneridae</taxon>
        <taxon>Pentapetalae</taxon>
        <taxon>rosids</taxon>
        <taxon>fabids</taxon>
        <taxon>Fabales</taxon>
        <taxon>Fabaceae</taxon>
        <taxon>Papilionoideae</taxon>
        <taxon>50 kb inversion clade</taxon>
        <taxon>NPAAA clade</taxon>
        <taxon>indigoferoid/millettioid clade</taxon>
        <taxon>Phaseoleae</taxon>
        <taxon>Sphenostylis</taxon>
    </lineage>
</organism>
<dbReference type="Gramene" id="rna-AYBTSS11_LOCUS23733">
    <property type="protein sequence ID" value="CAJ1971730.1"/>
    <property type="gene ID" value="gene-AYBTSS11_LOCUS23733"/>
</dbReference>
<evidence type="ECO:0000313" key="2">
    <source>
        <dbReference type="Proteomes" id="UP001189624"/>
    </source>
</evidence>
<accession>A0AA86T009</accession>
<reference evidence="1" key="1">
    <citation type="submission" date="2023-10" db="EMBL/GenBank/DDBJ databases">
        <authorList>
            <person name="Domelevo Entfellner J.-B."/>
        </authorList>
    </citation>
    <scope>NUCLEOTIDE SEQUENCE</scope>
</reference>